<dbReference type="InterPro" id="IPR009023">
    <property type="entry name" value="HMG_CoA_Rdtase_NAD(P)-bd_sf"/>
</dbReference>
<comment type="pathway">
    <text evidence="3">Metabolic intermediate metabolism; (R)-mevalonate degradation; (S)-3-hydroxy-3-methylglutaryl-CoA from (R)-mevalonate: step 1/1.</text>
</comment>
<comment type="catalytic activity">
    <reaction evidence="3">
        <text>(R)-mevalonate + 2 NAD(+) + CoA = (3S)-3-hydroxy-3-methylglutaryl-CoA + 2 NADH + 2 H(+)</text>
        <dbReference type="Rhea" id="RHEA:14833"/>
        <dbReference type="ChEBI" id="CHEBI:15378"/>
        <dbReference type="ChEBI" id="CHEBI:36464"/>
        <dbReference type="ChEBI" id="CHEBI:43074"/>
        <dbReference type="ChEBI" id="CHEBI:57287"/>
        <dbReference type="ChEBI" id="CHEBI:57540"/>
        <dbReference type="ChEBI" id="CHEBI:57945"/>
        <dbReference type="EC" id="1.1.1.88"/>
    </reaction>
</comment>
<dbReference type="InterPro" id="IPR002202">
    <property type="entry name" value="HMG_CoA_Rdtase"/>
</dbReference>
<dbReference type="GO" id="GO:0140643">
    <property type="term" value="F:hydroxymethylglutaryl-CoA reductase (NADH) activity"/>
    <property type="evidence" value="ECO:0007669"/>
    <property type="project" value="UniProtKB-EC"/>
</dbReference>
<dbReference type="CDD" id="cd00644">
    <property type="entry name" value="HMG-CoA_reductase_classII"/>
    <property type="match status" value="1"/>
</dbReference>
<dbReference type="PANTHER" id="PTHR10572">
    <property type="entry name" value="3-HYDROXY-3-METHYLGLUTARYL-COENZYME A REDUCTASE"/>
    <property type="match status" value="1"/>
</dbReference>
<organism evidence="4 5">
    <name type="scientific">Paucilactobacillus vaccinostercus DSM 20634</name>
    <dbReference type="NCBI Taxonomy" id="1423813"/>
    <lineage>
        <taxon>Bacteria</taxon>
        <taxon>Bacillati</taxon>
        <taxon>Bacillota</taxon>
        <taxon>Bacilli</taxon>
        <taxon>Lactobacillales</taxon>
        <taxon>Lactobacillaceae</taxon>
        <taxon>Paucilactobacillus</taxon>
    </lineage>
</organism>
<dbReference type="EC" id="1.1.1.88" evidence="3"/>
<dbReference type="InterPro" id="IPR009029">
    <property type="entry name" value="HMG_CoA_Rdtase_sub-bd_dom_sf"/>
</dbReference>
<evidence type="ECO:0000313" key="4">
    <source>
        <dbReference type="EMBL" id="KRM62804.1"/>
    </source>
</evidence>
<sequence length="424" mass="45180">MMAQWQHGFYKQSLENRQALIADRFQLTAAQRQLLAQNTSAHGDQMIENYVGEFTIPEGLVLNMVVNQRAYCVPLVTEEPSVVAAANNGAKIVAQSGGFTAQSSARQMIGQVVLSQITELAPVTTWLKAHTAELLTIANQAHPSMKARGAGAQQLKLRPLPDGYLSVDLLIDVSEAMGANVVNTMCEAVAHHLRTVGYHVVTAILSNLATASTQTVNCQIELAQLATGEWSGEQVAAQIAELSHLAQIDPYRAATHNKGIMNGIDAAVIASGNDWRAVESGAHAAAVRDGQYRGLSEWQVVGDQLCGELVVPLPLGTVGGSIGIVPMVQLNRQLTQFKSVHELAAVIASVGLAQNLAALKALATTGIQAGHMKLQYRSLALAVGAQPTEVESLVTRLGGLAQVDRQVAVDQLMQLRKEQTNGRS</sequence>
<dbReference type="SUPFAM" id="SSF55035">
    <property type="entry name" value="NAD-binding domain of HMG-CoA reductase"/>
    <property type="match status" value="1"/>
</dbReference>
<evidence type="ECO:0000256" key="3">
    <source>
        <dbReference type="RuleBase" id="RU361219"/>
    </source>
</evidence>
<gene>
    <name evidence="4" type="ORF">FC26_GL001235</name>
</gene>
<dbReference type="UniPathway" id="UPA00257">
    <property type="reaction ID" value="UER00367"/>
</dbReference>
<comment type="similarity">
    <text evidence="1 3">Belongs to the HMG-CoA reductase family.</text>
</comment>
<dbReference type="EMBL" id="AYYY01000001">
    <property type="protein sequence ID" value="KRM62804.1"/>
    <property type="molecule type" value="Genomic_DNA"/>
</dbReference>
<dbReference type="Gene3D" id="3.90.770.10">
    <property type="entry name" value="3-hydroxy-3-methylglutaryl-coenzyme A Reductase, Chain A, domain 2"/>
    <property type="match status" value="2"/>
</dbReference>
<name>A0A0R2AAX5_9LACO</name>
<dbReference type="NCBIfam" id="TIGR00532">
    <property type="entry name" value="HMG_CoA_R_NAD"/>
    <property type="match status" value="1"/>
</dbReference>
<dbReference type="Proteomes" id="UP000051733">
    <property type="component" value="Unassembled WGS sequence"/>
</dbReference>
<reference evidence="4 5" key="1">
    <citation type="journal article" date="2015" name="Genome Announc.">
        <title>Expanding the biotechnology potential of lactobacilli through comparative genomics of 213 strains and associated genera.</title>
        <authorList>
            <person name="Sun Z."/>
            <person name="Harris H.M."/>
            <person name="McCann A."/>
            <person name="Guo C."/>
            <person name="Argimon S."/>
            <person name="Zhang W."/>
            <person name="Yang X."/>
            <person name="Jeffery I.B."/>
            <person name="Cooney J.C."/>
            <person name="Kagawa T.F."/>
            <person name="Liu W."/>
            <person name="Song Y."/>
            <person name="Salvetti E."/>
            <person name="Wrobel A."/>
            <person name="Rasinkangas P."/>
            <person name="Parkhill J."/>
            <person name="Rea M.C."/>
            <person name="O'Sullivan O."/>
            <person name="Ritari J."/>
            <person name="Douillard F.P."/>
            <person name="Paul Ross R."/>
            <person name="Yang R."/>
            <person name="Briner A.E."/>
            <person name="Felis G.E."/>
            <person name="de Vos W.M."/>
            <person name="Barrangou R."/>
            <person name="Klaenhammer T.R."/>
            <person name="Caufield P.W."/>
            <person name="Cui Y."/>
            <person name="Zhang H."/>
            <person name="O'Toole P.W."/>
        </authorList>
    </citation>
    <scope>NUCLEOTIDE SEQUENCE [LARGE SCALE GENOMIC DNA]</scope>
    <source>
        <strain evidence="4 5">DSM 20634</strain>
    </source>
</reference>
<dbReference type="STRING" id="1423813.FC26_GL001235"/>
<evidence type="ECO:0000256" key="1">
    <source>
        <dbReference type="ARBA" id="ARBA00007661"/>
    </source>
</evidence>
<evidence type="ECO:0000313" key="5">
    <source>
        <dbReference type="Proteomes" id="UP000051733"/>
    </source>
</evidence>
<dbReference type="GO" id="GO:0015936">
    <property type="term" value="P:coenzyme A metabolic process"/>
    <property type="evidence" value="ECO:0007669"/>
    <property type="project" value="InterPro"/>
</dbReference>
<keyword evidence="3" id="KW-0520">NAD</keyword>
<proteinExistence type="inferred from homology"/>
<comment type="caution">
    <text evidence="4">The sequence shown here is derived from an EMBL/GenBank/DDBJ whole genome shotgun (WGS) entry which is preliminary data.</text>
</comment>
<dbReference type="Pfam" id="PF00368">
    <property type="entry name" value="HMG-CoA_red"/>
    <property type="match status" value="1"/>
</dbReference>
<dbReference type="PATRIC" id="fig|1423813.3.peg.1257"/>
<protein>
    <recommendedName>
        <fullName evidence="3">3-hydroxy-3-methylglutaryl coenzyme A reductase</fullName>
        <shortName evidence="3">HMG-CoA reductase</shortName>
        <ecNumber evidence="3">1.1.1.88</ecNumber>
    </recommendedName>
</protein>
<keyword evidence="5" id="KW-1185">Reference proteome</keyword>
<evidence type="ECO:0000256" key="2">
    <source>
        <dbReference type="ARBA" id="ARBA00023002"/>
    </source>
</evidence>
<dbReference type="PRINTS" id="PR00071">
    <property type="entry name" value="HMGCOARDTASE"/>
</dbReference>
<dbReference type="SUPFAM" id="SSF56542">
    <property type="entry name" value="Substrate-binding domain of HMG-CoA reductase"/>
    <property type="match status" value="1"/>
</dbReference>
<dbReference type="PANTHER" id="PTHR10572:SF24">
    <property type="entry name" value="3-HYDROXY-3-METHYLGLUTARYL-COENZYME A REDUCTASE"/>
    <property type="match status" value="1"/>
</dbReference>
<dbReference type="PROSITE" id="PS50065">
    <property type="entry name" value="HMG_COA_REDUCTASE_4"/>
    <property type="match status" value="1"/>
</dbReference>
<dbReference type="InterPro" id="IPR004553">
    <property type="entry name" value="HMG_CoA_Rdtase_bac-typ"/>
</dbReference>
<accession>A0A0R2AAX5</accession>
<dbReference type="GO" id="GO:0004420">
    <property type="term" value="F:hydroxymethylglutaryl-CoA reductase (NADPH) activity"/>
    <property type="evidence" value="ECO:0007669"/>
    <property type="project" value="InterPro"/>
</dbReference>
<dbReference type="InterPro" id="IPR023074">
    <property type="entry name" value="HMG_CoA_Rdtase_cat_sf"/>
</dbReference>
<dbReference type="Gene3D" id="1.10.8.660">
    <property type="match status" value="1"/>
</dbReference>
<keyword evidence="2 3" id="KW-0560">Oxidoreductase</keyword>
<dbReference type="AlphaFoldDB" id="A0A0R2AAX5"/>